<evidence type="ECO:0000256" key="2">
    <source>
        <dbReference type="ARBA" id="ARBA00020953"/>
    </source>
</evidence>
<keyword evidence="4 11" id="KW-0677">Repeat</keyword>
<dbReference type="HAMAP" id="MF_00195">
    <property type="entry name" value="GTPase_Der"/>
    <property type="match status" value="1"/>
</dbReference>
<dbReference type="Proteomes" id="UP000824135">
    <property type="component" value="Unassembled WGS sequence"/>
</dbReference>
<dbReference type="AlphaFoldDB" id="A0A9D2CGJ1"/>
<comment type="subunit">
    <text evidence="9">Associates with the 50S ribosomal subunit.</text>
</comment>
<dbReference type="PROSITE" id="PS51712">
    <property type="entry name" value="G_ENGA"/>
    <property type="match status" value="2"/>
</dbReference>
<dbReference type="FunFam" id="3.40.50.300:FF:000057">
    <property type="entry name" value="GTPase Der"/>
    <property type="match status" value="1"/>
</dbReference>
<gene>
    <name evidence="9 13" type="primary">der</name>
    <name evidence="13" type="ORF">H9728_06030</name>
</gene>
<keyword evidence="13" id="KW-0378">Hydrolase</keyword>
<dbReference type="Gene3D" id="3.40.50.300">
    <property type="entry name" value="P-loop containing nucleotide triphosphate hydrolases"/>
    <property type="match status" value="2"/>
</dbReference>
<dbReference type="SUPFAM" id="SSF52540">
    <property type="entry name" value="P-loop containing nucleoside triphosphate hydrolases"/>
    <property type="match status" value="2"/>
</dbReference>
<dbReference type="InterPro" id="IPR027417">
    <property type="entry name" value="P-loop_NTPase"/>
</dbReference>
<comment type="function">
    <text evidence="8 9 11">GTPase that plays an essential role in the late steps of ribosome biogenesis.</text>
</comment>
<evidence type="ECO:0000313" key="13">
    <source>
        <dbReference type="EMBL" id="HIY78585.1"/>
    </source>
</evidence>
<dbReference type="InterPro" id="IPR006073">
    <property type="entry name" value="GTP-bd"/>
</dbReference>
<dbReference type="GO" id="GO:0005525">
    <property type="term" value="F:GTP binding"/>
    <property type="evidence" value="ECO:0007669"/>
    <property type="project" value="UniProtKB-UniRule"/>
</dbReference>
<feature type="binding site" evidence="9">
    <location>
        <begin position="180"/>
        <end position="187"/>
    </location>
    <ligand>
        <name>GTP</name>
        <dbReference type="ChEBI" id="CHEBI:37565"/>
        <label>2</label>
    </ligand>
</feature>
<dbReference type="NCBIfam" id="TIGR03594">
    <property type="entry name" value="GTPase_EngA"/>
    <property type="match status" value="1"/>
</dbReference>
<dbReference type="InterPro" id="IPR015946">
    <property type="entry name" value="KH_dom-like_a/b"/>
</dbReference>
<feature type="binding site" evidence="9">
    <location>
        <begin position="227"/>
        <end position="231"/>
    </location>
    <ligand>
        <name>GTP</name>
        <dbReference type="ChEBI" id="CHEBI:37565"/>
        <label>2</label>
    </ligand>
</feature>
<evidence type="ECO:0000256" key="3">
    <source>
        <dbReference type="ARBA" id="ARBA00022517"/>
    </source>
</evidence>
<evidence type="ECO:0000259" key="12">
    <source>
        <dbReference type="PROSITE" id="PS51712"/>
    </source>
</evidence>
<accession>A0A9D2CGJ1</accession>
<dbReference type="CDD" id="cd01895">
    <property type="entry name" value="EngA2"/>
    <property type="match status" value="1"/>
</dbReference>
<evidence type="ECO:0000256" key="4">
    <source>
        <dbReference type="ARBA" id="ARBA00022737"/>
    </source>
</evidence>
<dbReference type="FunFam" id="3.40.50.300:FF:000040">
    <property type="entry name" value="GTPase Der"/>
    <property type="match status" value="1"/>
</dbReference>
<proteinExistence type="inferred from homology"/>
<dbReference type="InterPro" id="IPR003593">
    <property type="entry name" value="AAA+_ATPase"/>
</dbReference>
<dbReference type="FunFam" id="3.30.300.20:FF:000004">
    <property type="entry name" value="GTPase Der"/>
    <property type="match status" value="1"/>
</dbReference>
<dbReference type="PANTHER" id="PTHR43834:SF6">
    <property type="entry name" value="GTPASE DER"/>
    <property type="match status" value="1"/>
</dbReference>
<keyword evidence="6 9" id="KW-0342">GTP-binding</keyword>
<dbReference type="NCBIfam" id="TIGR00231">
    <property type="entry name" value="small_GTP"/>
    <property type="match status" value="2"/>
</dbReference>
<comment type="similarity">
    <text evidence="1 9 10 11">Belongs to the TRAFAC class TrmE-Era-EngA-EngB-Septin-like GTPase superfamily. EngA (Der) GTPase family.</text>
</comment>
<dbReference type="Pfam" id="PF01926">
    <property type="entry name" value="MMR_HSR1"/>
    <property type="match status" value="2"/>
</dbReference>
<feature type="binding site" evidence="9">
    <location>
        <begin position="120"/>
        <end position="123"/>
    </location>
    <ligand>
        <name>GTP</name>
        <dbReference type="ChEBI" id="CHEBI:37565"/>
        <label>1</label>
    </ligand>
</feature>
<feature type="binding site" evidence="9">
    <location>
        <begin position="57"/>
        <end position="61"/>
    </location>
    <ligand>
        <name>GTP</name>
        <dbReference type="ChEBI" id="CHEBI:37565"/>
        <label>1</label>
    </ligand>
</feature>
<dbReference type="Pfam" id="PF14714">
    <property type="entry name" value="KH_dom-like"/>
    <property type="match status" value="1"/>
</dbReference>
<reference evidence="13" key="2">
    <citation type="submission" date="2021-04" db="EMBL/GenBank/DDBJ databases">
        <authorList>
            <person name="Gilroy R."/>
        </authorList>
    </citation>
    <scope>NUCLEOTIDE SEQUENCE</scope>
    <source>
        <strain evidence="13">CHK199-9574</strain>
    </source>
</reference>
<evidence type="ECO:0000256" key="5">
    <source>
        <dbReference type="ARBA" id="ARBA00022741"/>
    </source>
</evidence>
<feature type="domain" description="EngA-type G" evidence="12">
    <location>
        <begin position="4"/>
        <end position="167"/>
    </location>
</feature>
<dbReference type="CDD" id="cd01894">
    <property type="entry name" value="EngA1"/>
    <property type="match status" value="1"/>
</dbReference>
<dbReference type="PRINTS" id="PR00326">
    <property type="entry name" value="GTP1OBG"/>
</dbReference>
<dbReference type="PIRSF" id="PIRSF006485">
    <property type="entry name" value="GTP-binding_EngA"/>
    <property type="match status" value="1"/>
</dbReference>
<evidence type="ECO:0000256" key="10">
    <source>
        <dbReference type="PROSITE-ProRule" id="PRU01049"/>
    </source>
</evidence>
<keyword evidence="5 9" id="KW-0547">Nucleotide-binding</keyword>
<sequence length="440" mass="49151">MANPLIAIVGRPNVGKSTLFNKIAGRRISITENRPGVTRDRLYADAEWRGKKFTVVDTGGIELGSEDNMWREILRQADTAIDMADVILLVVDGKEELTSSDYDVADKLRRSKKPVLLAVNKVDNFSPDKLFEYYALGLGEPYAVSAEHSQGIGDLLDEAVAFFGEGEAEDADRLKIALVGKPNAGKSSLTNRLLGFERTIVTDVAGTTRDAIDTPFEYDGKKYTLIDTAGIRRKKNVSDDVEYYSVMRAFDAVRRADVCLLVVDSAEGLTEQDVKIAGYIHEQGKPSLIVMNKWDLIEKDTNTINRFEAKLKEDLKFMDYYKSVYISAKTGRRAEKILSLAEEVYAHANFRVSTGALNDLVLDAVRANEPPAYGGRRLKVYYCSQPSVCPPTFVMFVNDGELMHFSYKRYLENVLRNSFDFSGTPVRIVARNRGEGETVL</sequence>
<evidence type="ECO:0000256" key="11">
    <source>
        <dbReference type="RuleBase" id="RU004481"/>
    </source>
</evidence>
<evidence type="ECO:0000256" key="9">
    <source>
        <dbReference type="HAMAP-Rule" id="MF_00195"/>
    </source>
</evidence>
<comment type="caution">
    <text evidence="13">The sequence shown here is derived from an EMBL/GenBank/DDBJ whole genome shotgun (WGS) entry which is preliminary data.</text>
</comment>
<feature type="binding site" evidence="9">
    <location>
        <begin position="292"/>
        <end position="295"/>
    </location>
    <ligand>
        <name>GTP</name>
        <dbReference type="ChEBI" id="CHEBI:37565"/>
        <label>2</label>
    </ligand>
</feature>
<evidence type="ECO:0000256" key="8">
    <source>
        <dbReference type="ARBA" id="ARBA00053470"/>
    </source>
</evidence>
<dbReference type="InterPro" id="IPR031166">
    <property type="entry name" value="G_ENGA"/>
</dbReference>
<keyword evidence="3 9" id="KW-0690">Ribosome biogenesis</keyword>
<dbReference type="GO" id="GO:0043022">
    <property type="term" value="F:ribosome binding"/>
    <property type="evidence" value="ECO:0007669"/>
    <property type="project" value="TreeGrafter"/>
</dbReference>
<evidence type="ECO:0000313" key="14">
    <source>
        <dbReference type="Proteomes" id="UP000824135"/>
    </source>
</evidence>
<feature type="binding site" evidence="9">
    <location>
        <begin position="10"/>
        <end position="17"/>
    </location>
    <ligand>
        <name>GTP</name>
        <dbReference type="ChEBI" id="CHEBI:37565"/>
        <label>1</label>
    </ligand>
</feature>
<dbReference type="PANTHER" id="PTHR43834">
    <property type="entry name" value="GTPASE DER"/>
    <property type="match status" value="1"/>
</dbReference>
<dbReference type="SMART" id="SM00382">
    <property type="entry name" value="AAA"/>
    <property type="match status" value="2"/>
</dbReference>
<feature type="domain" description="EngA-type G" evidence="12">
    <location>
        <begin position="174"/>
        <end position="349"/>
    </location>
</feature>
<dbReference type="InterPro" id="IPR016484">
    <property type="entry name" value="GTPase_Der"/>
</dbReference>
<dbReference type="EMBL" id="DXCO01000037">
    <property type="protein sequence ID" value="HIY78585.1"/>
    <property type="molecule type" value="Genomic_DNA"/>
</dbReference>
<dbReference type="InterPro" id="IPR005225">
    <property type="entry name" value="Small_GTP-bd"/>
</dbReference>
<reference evidence="13" key="1">
    <citation type="journal article" date="2021" name="PeerJ">
        <title>Extensive microbial diversity within the chicken gut microbiome revealed by metagenomics and culture.</title>
        <authorList>
            <person name="Gilroy R."/>
            <person name="Ravi A."/>
            <person name="Getino M."/>
            <person name="Pursley I."/>
            <person name="Horton D.L."/>
            <person name="Alikhan N.F."/>
            <person name="Baker D."/>
            <person name="Gharbi K."/>
            <person name="Hall N."/>
            <person name="Watson M."/>
            <person name="Adriaenssens E.M."/>
            <person name="Foster-Nyarko E."/>
            <person name="Jarju S."/>
            <person name="Secka A."/>
            <person name="Antonio M."/>
            <person name="Oren A."/>
            <person name="Chaudhuri R.R."/>
            <person name="La Ragione R."/>
            <person name="Hildebrand F."/>
            <person name="Pallen M.J."/>
        </authorList>
    </citation>
    <scope>NUCLEOTIDE SEQUENCE</scope>
    <source>
        <strain evidence="13">CHK199-9574</strain>
    </source>
</reference>
<evidence type="ECO:0000256" key="6">
    <source>
        <dbReference type="ARBA" id="ARBA00023134"/>
    </source>
</evidence>
<evidence type="ECO:0000256" key="1">
    <source>
        <dbReference type="ARBA" id="ARBA00008279"/>
    </source>
</evidence>
<name>A0A9D2CGJ1_9FIRM</name>
<protein>
    <recommendedName>
        <fullName evidence="2 9">GTPase Der</fullName>
    </recommendedName>
    <alternativeName>
        <fullName evidence="7 9">GTP-binding protein EngA</fullName>
    </alternativeName>
</protein>
<organism evidence="13 14">
    <name type="scientific">Candidatus Borkfalkia excrementavium</name>
    <dbReference type="NCBI Taxonomy" id="2838505"/>
    <lineage>
        <taxon>Bacteria</taxon>
        <taxon>Bacillati</taxon>
        <taxon>Bacillota</taxon>
        <taxon>Clostridia</taxon>
        <taxon>Christensenellales</taxon>
        <taxon>Christensenellaceae</taxon>
        <taxon>Candidatus Borkfalkia</taxon>
    </lineage>
</organism>
<dbReference type="GO" id="GO:0016787">
    <property type="term" value="F:hydrolase activity"/>
    <property type="evidence" value="ECO:0007669"/>
    <property type="project" value="UniProtKB-KW"/>
</dbReference>
<dbReference type="InterPro" id="IPR032859">
    <property type="entry name" value="KH_dom-like"/>
</dbReference>
<evidence type="ECO:0000256" key="7">
    <source>
        <dbReference type="ARBA" id="ARBA00032345"/>
    </source>
</evidence>
<dbReference type="Gene3D" id="3.30.300.20">
    <property type="match status" value="1"/>
</dbReference>
<dbReference type="GO" id="GO:0042254">
    <property type="term" value="P:ribosome biogenesis"/>
    <property type="evidence" value="ECO:0007669"/>
    <property type="project" value="UniProtKB-KW"/>
</dbReference>